<feature type="coiled-coil region" evidence="1">
    <location>
        <begin position="402"/>
        <end position="429"/>
    </location>
</feature>
<evidence type="ECO:0000256" key="1">
    <source>
        <dbReference type="SAM" id="Coils"/>
    </source>
</evidence>
<dbReference type="EMBL" id="ASPP01014417">
    <property type="protein sequence ID" value="ETO18778.1"/>
    <property type="molecule type" value="Genomic_DNA"/>
</dbReference>
<keyword evidence="3" id="KW-1185">Reference proteome</keyword>
<dbReference type="InterPro" id="IPR015915">
    <property type="entry name" value="Kelch-typ_b-propeller"/>
</dbReference>
<gene>
    <name evidence="2" type="ORF">RFI_18469</name>
</gene>
<keyword evidence="1" id="KW-0175">Coiled coil</keyword>
<dbReference type="OrthoDB" id="432528at2759"/>
<evidence type="ECO:0000313" key="3">
    <source>
        <dbReference type="Proteomes" id="UP000023152"/>
    </source>
</evidence>
<reference evidence="2 3" key="1">
    <citation type="journal article" date="2013" name="Curr. Biol.">
        <title>The Genome of the Foraminiferan Reticulomyxa filosa.</title>
        <authorList>
            <person name="Glockner G."/>
            <person name="Hulsmann N."/>
            <person name="Schleicher M."/>
            <person name="Noegel A.A."/>
            <person name="Eichinger L."/>
            <person name="Gallinger C."/>
            <person name="Pawlowski J."/>
            <person name="Sierra R."/>
            <person name="Euteneuer U."/>
            <person name="Pillet L."/>
            <person name="Moustafa A."/>
            <person name="Platzer M."/>
            <person name="Groth M."/>
            <person name="Szafranski K."/>
            <person name="Schliwa M."/>
        </authorList>
    </citation>
    <scope>NUCLEOTIDE SEQUENCE [LARGE SCALE GENOMIC DNA]</scope>
</reference>
<dbReference type="AlphaFoldDB" id="X6MYR8"/>
<evidence type="ECO:0000313" key="2">
    <source>
        <dbReference type="EMBL" id="ETO18778.1"/>
    </source>
</evidence>
<comment type="caution">
    <text evidence="2">The sequence shown here is derived from an EMBL/GenBank/DDBJ whole genome shotgun (WGS) entry which is preliminary data.</text>
</comment>
<dbReference type="Proteomes" id="UP000023152">
    <property type="component" value="Unassembled WGS sequence"/>
</dbReference>
<proteinExistence type="predicted"/>
<evidence type="ECO:0008006" key="4">
    <source>
        <dbReference type="Google" id="ProtNLM"/>
    </source>
</evidence>
<protein>
    <recommendedName>
        <fullName evidence="4">Kelch motif family protein</fullName>
    </recommendedName>
</protein>
<sequence>MFGQFNVLQSLPELPDLFSAPRCIMFNDEILICGGPETNKCYSYHTLRKQYKYICSYPSDISLRGHCVLQWKHSQTKVNEIHLLSFGGQGKDIIKQTFSMTYQSVWDNNSYQNVWYINGYQRNFKSEPSSFVQTLNIWNRHEQDNKIGTIEDDLEGVCGLIGGKNNDLLFITHNPQNIEVIDLKIMKPLIGIRNNIMSIKKHQYGIYYHCFVPLTMNNEKVINHFLLFYPNTGLLIKYDEQNKTFDYEELPICPYLQNIRSYSFVYCNDCIFIFEGLNIVSFYRSKNVDMYSMKDKIWSKCNFILPKETSATFALLDNNNMNVHIIGGKNAQNETQRTHLRINAFELFEKSQLYKMANANAQEIVRLRKEVEKMQLERPYVIPMECANERKEQKEVISNSSEEKMQTEMKIFEKQLDEWKQEKRITSDEMGWNDIWSYDGAFQQIKNKDLTRMDNISSFLKTLLIFRNSIN</sequence>
<accession>X6MYR8</accession>
<feature type="non-terminal residue" evidence="2">
    <location>
        <position position="471"/>
    </location>
</feature>
<organism evidence="2 3">
    <name type="scientific">Reticulomyxa filosa</name>
    <dbReference type="NCBI Taxonomy" id="46433"/>
    <lineage>
        <taxon>Eukaryota</taxon>
        <taxon>Sar</taxon>
        <taxon>Rhizaria</taxon>
        <taxon>Retaria</taxon>
        <taxon>Foraminifera</taxon>
        <taxon>Monothalamids</taxon>
        <taxon>Reticulomyxidae</taxon>
        <taxon>Reticulomyxa</taxon>
    </lineage>
</organism>
<dbReference type="SUPFAM" id="SSF117281">
    <property type="entry name" value="Kelch motif"/>
    <property type="match status" value="1"/>
</dbReference>
<name>X6MYR8_RETFI</name>